<accession>A0A8E0RXE5</accession>
<dbReference type="OrthoDB" id="755951at2759"/>
<dbReference type="SUPFAM" id="SSF53187">
    <property type="entry name" value="Zn-dependent exopeptidases"/>
    <property type="match status" value="1"/>
</dbReference>
<keyword evidence="1" id="KW-1133">Transmembrane helix</keyword>
<sequence length="460" mass="51483">ALLPIDLVFFVSFFQEPSVFCDELTGINIVLGSSNTSHQLHLSSDKLGEANVTTRAPNSSLLVLTRMDARSMFERSGFGTQSILPGLSVLLSAAVHLLRQPAFKLSQLKRDLFFIFLDNEAYEFMGASRLSYDLRKELLARYTGFALGWDHVYGVIELGELGFPSNGTYGKPTYFMLSDRSVYNQVRLWDVSIKKLHAFLLLCFHLHDYVGPPMSSRYFESFLDTHWPPSNSDMADKQLLDLANSLSDALHVEVSAASSPVPQKIESPTPGDLMDCFVRNPNCSLFKLFLSPSDISFLTSLNSPIPTQSYLPLAEHELKLSHLVNVLLMGLTGELTEKPSCPDYTGQPYVYLMGYYNGSEHCYRTTLDLATRFALLRHNQPISPAWVQSRLVTSNRYIRWYRCSSYFVDHASLALGILLIILASVCAFQLRPFLNIHASQTNALESVEVDSPTQACSVNA</sequence>
<reference evidence="2" key="1">
    <citation type="submission" date="2019-05" db="EMBL/GenBank/DDBJ databases">
        <title>Annotation for the trematode Fasciolopsis buski.</title>
        <authorList>
            <person name="Choi Y.-J."/>
        </authorList>
    </citation>
    <scope>NUCLEOTIDE SEQUENCE</scope>
    <source>
        <strain evidence="2">HT</strain>
        <tissue evidence="2">Whole worm</tissue>
    </source>
</reference>
<feature type="transmembrane region" description="Helical" evidence="1">
    <location>
        <begin position="411"/>
        <end position="430"/>
    </location>
</feature>
<dbReference type="EMBL" id="LUCM01003144">
    <property type="protein sequence ID" value="KAA0196267.1"/>
    <property type="molecule type" value="Genomic_DNA"/>
</dbReference>
<keyword evidence="1" id="KW-0472">Membrane</keyword>
<evidence type="ECO:0000256" key="1">
    <source>
        <dbReference type="SAM" id="Phobius"/>
    </source>
</evidence>
<dbReference type="PANTHER" id="PTHR21092:SF0">
    <property type="entry name" value="NICASTRIN"/>
    <property type="match status" value="1"/>
</dbReference>
<dbReference type="PANTHER" id="PTHR21092">
    <property type="entry name" value="NICASTRIN"/>
    <property type="match status" value="1"/>
</dbReference>
<gene>
    <name evidence="2" type="ORF">FBUS_10193</name>
</gene>
<dbReference type="Pfam" id="PF05450">
    <property type="entry name" value="Nicastrin"/>
    <property type="match status" value="1"/>
</dbReference>
<organism evidence="2 3">
    <name type="scientific">Fasciolopsis buskii</name>
    <dbReference type="NCBI Taxonomy" id="27845"/>
    <lineage>
        <taxon>Eukaryota</taxon>
        <taxon>Metazoa</taxon>
        <taxon>Spiralia</taxon>
        <taxon>Lophotrochozoa</taxon>
        <taxon>Platyhelminthes</taxon>
        <taxon>Trematoda</taxon>
        <taxon>Digenea</taxon>
        <taxon>Plagiorchiida</taxon>
        <taxon>Echinostomata</taxon>
        <taxon>Echinostomatoidea</taxon>
        <taxon>Fasciolidae</taxon>
        <taxon>Fasciolopsis</taxon>
    </lineage>
</organism>
<dbReference type="GO" id="GO:0007220">
    <property type="term" value="P:Notch receptor processing"/>
    <property type="evidence" value="ECO:0007669"/>
    <property type="project" value="TreeGrafter"/>
</dbReference>
<evidence type="ECO:0000313" key="3">
    <source>
        <dbReference type="Proteomes" id="UP000728185"/>
    </source>
</evidence>
<dbReference type="GO" id="GO:0016485">
    <property type="term" value="P:protein processing"/>
    <property type="evidence" value="ECO:0007669"/>
    <property type="project" value="InterPro"/>
</dbReference>
<keyword evidence="1" id="KW-0812">Transmembrane</keyword>
<evidence type="ECO:0000313" key="2">
    <source>
        <dbReference type="EMBL" id="KAA0196267.1"/>
    </source>
</evidence>
<dbReference type="Proteomes" id="UP000728185">
    <property type="component" value="Unassembled WGS sequence"/>
</dbReference>
<evidence type="ECO:0008006" key="4">
    <source>
        <dbReference type="Google" id="ProtNLM"/>
    </source>
</evidence>
<dbReference type="GO" id="GO:0005886">
    <property type="term" value="C:plasma membrane"/>
    <property type="evidence" value="ECO:0007669"/>
    <property type="project" value="TreeGrafter"/>
</dbReference>
<protein>
    <recommendedName>
        <fullName evidence="4">Nicastrin</fullName>
    </recommendedName>
</protein>
<keyword evidence="3" id="KW-1185">Reference proteome</keyword>
<comment type="caution">
    <text evidence="2">The sequence shown here is derived from an EMBL/GenBank/DDBJ whole genome shotgun (WGS) entry which is preliminary data.</text>
</comment>
<dbReference type="InterPro" id="IPR008710">
    <property type="entry name" value="Nicastrin"/>
</dbReference>
<name>A0A8E0RXE5_9TREM</name>
<proteinExistence type="predicted"/>
<dbReference type="AlphaFoldDB" id="A0A8E0RXE5"/>
<feature type="non-terminal residue" evidence="2">
    <location>
        <position position="1"/>
    </location>
</feature>